<keyword evidence="1" id="KW-1185">Reference proteome</keyword>
<organism evidence="1 2">
    <name type="scientific">Hyalella azteca</name>
    <name type="common">Amphipod</name>
    <dbReference type="NCBI Taxonomy" id="294128"/>
    <lineage>
        <taxon>Eukaryota</taxon>
        <taxon>Metazoa</taxon>
        <taxon>Ecdysozoa</taxon>
        <taxon>Arthropoda</taxon>
        <taxon>Crustacea</taxon>
        <taxon>Multicrustacea</taxon>
        <taxon>Malacostraca</taxon>
        <taxon>Eumalacostraca</taxon>
        <taxon>Peracarida</taxon>
        <taxon>Amphipoda</taxon>
        <taxon>Senticaudata</taxon>
        <taxon>Talitrida</taxon>
        <taxon>Talitroidea</taxon>
        <taxon>Hyalellidae</taxon>
        <taxon>Hyalella</taxon>
    </lineage>
</organism>
<dbReference type="OrthoDB" id="6382066at2759"/>
<sequence>DDPTTWRQMSGLCCLLYTLPSGTLSRIPRGALMSCQCHIADRAQYASEDEARQMECRSDLGDDYDAELWQRDNVRRVQAWAALDILDPYTIPGYNPSGRRKRALRDVALCNRASVNGVDDISVEELSAASTSDIMQCLNPLGDRKMDKSKAKILMNKVDKGLKLTNSLMSKLNFIMEGFQTNEFHELPSFCPLDDFTEAVTVLGDEKKRFLIDEVKNFPNLTPKKTLYV</sequence>
<evidence type="ECO:0000313" key="1">
    <source>
        <dbReference type="Proteomes" id="UP000694843"/>
    </source>
</evidence>
<reference evidence="2" key="1">
    <citation type="submission" date="2025-08" db="UniProtKB">
        <authorList>
            <consortium name="RefSeq"/>
        </authorList>
    </citation>
    <scope>IDENTIFICATION</scope>
    <source>
        <tissue evidence="2">Whole organism</tissue>
    </source>
</reference>
<feature type="non-terminal residue" evidence="2">
    <location>
        <position position="1"/>
    </location>
</feature>
<evidence type="ECO:0000313" key="2">
    <source>
        <dbReference type="RefSeq" id="XP_047741356.1"/>
    </source>
</evidence>
<gene>
    <name evidence="2" type="primary">LOC125179470</name>
</gene>
<dbReference type="GeneID" id="125179470"/>
<dbReference type="RefSeq" id="XP_047741356.1">
    <property type="nucleotide sequence ID" value="XM_047885400.1"/>
</dbReference>
<dbReference type="AlphaFoldDB" id="A0A979FXR7"/>
<name>A0A979FXR7_HYAAZ</name>
<protein>
    <submittedName>
        <fullName evidence="2">Uncharacterized protein LOC125179470</fullName>
    </submittedName>
</protein>
<accession>A0A979FXR7</accession>
<dbReference type="KEGG" id="hazt:125179470"/>
<dbReference type="Proteomes" id="UP000694843">
    <property type="component" value="Unplaced"/>
</dbReference>
<proteinExistence type="predicted"/>